<name>A0A414NXY7_9FIRM</name>
<gene>
    <name evidence="2" type="ORF">DW674_03840</name>
</gene>
<dbReference type="Gene3D" id="2.60.450.10">
    <property type="entry name" value="Lipopolysaccharide (LPS) transport protein A like domain"/>
    <property type="match status" value="1"/>
</dbReference>
<dbReference type="OrthoDB" id="1664915at2"/>
<organism evidence="2 3">
    <name type="scientific">Mitsuokella multacida</name>
    <dbReference type="NCBI Taxonomy" id="52226"/>
    <lineage>
        <taxon>Bacteria</taxon>
        <taxon>Bacillati</taxon>
        <taxon>Bacillota</taxon>
        <taxon>Negativicutes</taxon>
        <taxon>Selenomonadales</taxon>
        <taxon>Selenomonadaceae</taxon>
        <taxon>Mitsuokella</taxon>
    </lineage>
</organism>
<dbReference type="AlphaFoldDB" id="A0A414NXY7"/>
<comment type="caution">
    <text evidence="2">The sequence shown here is derived from an EMBL/GenBank/DDBJ whole genome shotgun (WGS) entry which is preliminary data.</text>
</comment>
<evidence type="ECO:0000259" key="1">
    <source>
        <dbReference type="Pfam" id="PF03968"/>
    </source>
</evidence>
<dbReference type="EMBL" id="QRHE01000003">
    <property type="protein sequence ID" value="RHF52315.1"/>
    <property type="molecule type" value="Genomic_DNA"/>
</dbReference>
<evidence type="ECO:0000313" key="2">
    <source>
        <dbReference type="EMBL" id="RHF52315.1"/>
    </source>
</evidence>
<dbReference type="InterPro" id="IPR005653">
    <property type="entry name" value="OstA-like_N"/>
</dbReference>
<reference evidence="2 3" key="1">
    <citation type="submission" date="2018-08" db="EMBL/GenBank/DDBJ databases">
        <title>A genome reference for cultivated species of the human gut microbiota.</title>
        <authorList>
            <person name="Zou Y."/>
            <person name="Xue W."/>
            <person name="Luo G."/>
        </authorList>
    </citation>
    <scope>NUCLEOTIDE SEQUENCE [LARGE SCALE GENOMIC DNA]</scope>
    <source>
        <strain evidence="2 3">AM25-21AC</strain>
    </source>
</reference>
<protein>
    <recommendedName>
        <fullName evidence="1">Organic solvent tolerance-like N-terminal domain-containing protein</fullName>
    </recommendedName>
</protein>
<dbReference type="Pfam" id="PF03968">
    <property type="entry name" value="LptD_N"/>
    <property type="match status" value="1"/>
</dbReference>
<dbReference type="Proteomes" id="UP000283442">
    <property type="component" value="Unassembled WGS sequence"/>
</dbReference>
<proteinExistence type="predicted"/>
<sequence>MEMGGQEMTKTLFYHIIIYYAHNAEFPAACRSFLVILQNRHDRSKIESANLNEVILLLIFRQLANITQDLPRAVLPLLLIFLMSTAAPAAAKAVTEPVTSATPAASVTDVTEVHPVSSFLEDERPAISARSVQYDEKSGRYICHGTVKITLGNRLITADEAQITSDLSTIWTQGSARLIDGENIFCSEAIYARPLEGQAFFFGTRCKLKRPGLAIDSDSIEYRWQDKIGVFDGHVLYIDSDGEKAFVHVEYDFNKNKIA</sequence>
<accession>A0A414NXY7</accession>
<evidence type="ECO:0000313" key="3">
    <source>
        <dbReference type="Proteomes" id="UP000283442"/>
    </source>
</evidence>
<feature type="domain" description="Organic solvent tolerance-like N-terminal" evidence="1">
    <location>
        <begin position="127"/>
        <end position="167"/>
    </location>
</feature>